<accession>A0A0E9SHZ7</accession>
<organism evidence="1">
    <name type="scientific">Anguilla anguilla</name>
    <name type="common">European freshwater eel</name>
    <name type="synonym">Muraena anguilla</name>
    <dbReference type="NCBI Taxonomy" id="7936"/>
    <lineage>
        <taxon>Eukaryota</taxon>
        <taxon>Metazoa</taxon>
        <taxon>Chordata</taxon>
        <taxon>Craniata</taxon>
        <taxon>Vertebrata</taxon>
        <taxon>Euteleostomi</taxon>
        <taxon>Actinopterygii</taxon>
        <taxon>Neopterygii</taxon>
        <taxon>Teleostei</taxon>
        <taxon>Anguilliformes</taxon>
        <taxon>Anguillidae</taxon>
        <taxon>Anguilla</taxon>
    </lineage>
</organism>
<dbReference type="EMBL" id="GBXM01067656">
    <property type="protein sequence ID" value="JAH40921.1"/>
    <property type="molecule type" value="Transcribed_RNA"/>
</dbReference>
<sequence>MHLFLTQFGPTRCLQLQCFKTIWKSEMAVVPVSVLQVVTDLCSIFGNTRIVNAFVGIVCWLLLKYSSVVWMGSMQCSLPE</sequence>
<name>A0A0E9SHZ7_ANGAN</name>
<evidence type="ECO:0000313" key="1">
    <source>
        <dbReference type="EMBL" id="JAH40921.1"/>
    </source>
</evidence>
<proteinExistence type="predicted"/>
<dbReference type="AlphaFoldDB" id="A0A0E9SHZ7"/>
<protein>
    <submittedName>
        <fullName evidence="1">Uncharacterized protein</fullName>
    </submittedName>
</protein>
<reference evidence="1" key="1">
    <citation type="submission" date="2014-11" db="EMBL/GenBank/DDBJ databases">
        <authorList>
            <person name="Amaro Gonzalez C."/>
        </authorList>
    </citation>
    <scope>NUCLEOTIDE SEQUENCE</scope>
</reference>
<reference evidence="1" key="2">
    <citation type="journal article" date="2015" name="Fish Shellfish Immunol.">
        <title>Early steps in the European eel (Anguilla anguilla)-Vibrio vulnificus interaction in the gills: Role of the RtxA13 toxin.</title>
        <authorList>
            <person name="Callol A."/>
            <person name="Pajuelo D."/>
            <person name="Ebbesson L."/>
            <person name="Teles M."/>
            <person name="MacKenzie S."/>
            <person name="Amaro C."/>
        </authorList>
    </citation>
    <scope>NUCLEOTIDE SEQUENCE</scope>
</reference>